<evidence type="ECO:0000313" key="2">
    <source>
        <dbReference type="EMBL" id="KAJ6978687.1"/>
    </source>
</evidence>
<dbReference type="EMBL" id="JAQIZT010000011">
    <property type="protein sequence ID" value="KAJ6978687.1"/>
    <property type="molecule type" value="Genomic_DNA"/>
</dbReference>
<evidence type="ECO:0000313" key="3">
    <source>
        <dbReference type="Proteomes" id="UP001164929"/>
    </source>
</evidence>
<dbReference type="Proteomes" id="UP001164929">
    <property type="component" value="Chromosome 11"/>
</dbReference>
<feature type="compositionally biased region" description="Basic and acidic residues" evidence="1">
    <location>
        <begin position="60"/>
        <end position="69"/>
    </location>
</feature>
<proteinExistence type="predicted"/>
<comment type="caution">
    <text evidence="2">The sequence shown here is derived from an EMBL/GenBank/DDBJ whole genome shotgun (WGS) entry which is preliminary data.</text>
</comment>
<organism evidence="2 3">
    <name type="scientific">Populus alba x Populus x berolinensis</name>
    <dbReference type="NCBI Taxonomy" id="444605"/>
    <lineage>
        <taxon>Eukaryota</taxon>
        <taxon>Viridiplantae</taxon>
        <taxon>Streptophyta</taxon>
        <taxon>Embryophyta</taxon>
        <taxon>Tracheophyta</taxon>
        <taxon>Spermatophyta</taxon>
        <taxon>Magnoliopsida</taxon>
        <taxon>eudicotyledons</taxon>
        <taxon>Gunneridae</taxon>
        <taxon>Pentapetalae</taxon>
        <taxon>rosids</taxon>
        <taxon>fabids</taxon>
        <taxon>Malpighiales</taxon>
        <taxon>Salicaceae</taxon>
        <taxon>Saliceae</taxon>
        <taxon>Populus</taxon>
    </lineage>
</organism>
<feature type="region of interest" description="Disordered" evidence="1">
    <location>
        <begin position="47"/>
        <end position="69"/>
    </location>
</feature>
<keyword evidence="3" id="KW-1185">Reference proteome</keyword>
<dbReference type="AlphaFoldDB" id="A0AAD6M4U6"/>
<protein>
    <submittedName>
        <fullName evidence="2">Uncharacterized protein</fullName>
    </submittedName>
</protein>
<reference evidence="2" key="1">
    <citation type="journal article" date="2023" name="Mol. Ecol. Resour.">
        <title>Chromosome-level genome assembly of a triploid poplar Populus alba 'Berolinensis'.</title>
        <authorList>
            <person name="Chen S."/>
            <person name="Yu Y."/>
            <person name="Wang X."/>
            <person name="Wang S."/>
            <person name="Zhang T."/>
            <person name="Zhou Y."/>
            <person name="He R."/>
            <person name="Meng N."/>
            <person name="Wang Y."/>
            <person name="Liu W."/>
            <person name="Liu Z."/>
            <person name="Liu J."/>
            <person name="Guo Q."/>
            <person name="Huang H."/>
            <person name="Sederoff R.R."/>
            <person name="Wang G."/>
            <person name="Qu G."/>
            <person name="Chen S."/>
        </authorList>
    </citation>
    <scope>NUCLEOTIDE SEQUENCE</scope>
    <source>
        <strain evidence="2">SC-2020</strain>
    </source>
</reference>
<accession>A0AAD6M4U6</accession>
<sequence>MEVPWCDSNRILLSKEYVRFPVDLADRKIGRELEQKTANGFVEFTVLENGEQQQGDDDQLERTVNGDEL</sequence>
<evidence type="ECO:0000256" key="1">
    <source>
        <dbReference type="SAM" id="MobiDB-lite"/>
    </source>
</evidence>
<name>A0AAD6M4U6_9ROSI</name>
<gene>
    <name evidence="2" type="ORF">NC653_026976</name>
</gene>